<keyword evidence="2" id="KW-0732">Signal</keyword>
<sequence length="373" mass="36177">MVLSAPRRALTSALFTTLALAACGSDRDPLDSATGMPTAGPSGGPGGDPPDDPTGTSNGTSETGGPGQGSCAEYLACVAVVTPEALPDVEMALGPDGTCWHGPPEIVQACLDSCASGLTSLATVYPDEPACSSGAVDTTGEPTSTTGPTTSAGETTSTSDDPPVTTMTTSGGPCSDPPGQPNGGECTDSNGCGCLSGKCFVVPALGGWCGECLVDADCDGGGCTVPNPLAGGSAVCNDGGPGDGCMTDAACSDPTNDVCGTVIEVPGIVTVSTCGECETDADCPAQTPVCAPQYNIGLFTGRFECVAVGSVPDNGGCASDEACASGHCGEASVMGLLKFGVCGECNSDNDCGPGGQCDPASVNGNMLSGATCL</sequence>
<dbReference type="EMBL" id="JAQNDN010000019">
    <property type="protein sequence ID" value="MDC0672443.1"/>
    <property type="molecule type" value="Genomic_DNA"/>
</dbReference>
<reference evidence="3 4" key="1">
    <citation type="submission" date="2022-11" db="EMBL/GenBank/DDBJ databases">
        <title>Minimal conservation of predation-associated metabolite biosynthetic gene clusters underscores biosynthetic potential of Myxococcota including descriptions for ten novel species: Archangium lansinium sp. nov., Myxococcus landrumus sp. nov., Nannocystis bai.</title>
        <authorList>
            <person name="Ahearne A."/>
            <person name="Stevens C."/>
            <person name="Dowd S."/>
        </authorList>
    </citation>
    <scope>NUCLEOTIDE SEQUENCE [LARGE SCALE GENOMIC DNA]</scope>
    <source>
        <strain evidence="3 4">NCELM</strain>
    </source>
</reference>
<evidence type="ECO:0000313" key="3">
    <source>
        <dbReference type="EMBL" id="MDC0672443.1"/>
    </source>
</evidence>
<feature type="region of interest" description="Disordered" evidence="1">
    <location>
        <begin position="132"/>
        <end position="176"/>
    </location>
</feature>
<gene>
    <name evidence="3" type="ORF">POL58_32135</name>
</gene>
<feature type="compositionally biased region" description="Low complexity" evidence="1">
    <location>
        <begin position="138"/>
        <end position="170"/>
    </location>
</feature>
<accession>A0ABT5BG77</accession>
<feature type="chain" id="PRO_5047451942" description="Tryptophan synthase alpha chain" evidence="2">
    <location>
        <begin position="22"/>
        <end position="373"/>
    </location>
</feature>
<proteinExistence type="predicted"/>
<name>A0ABT5BG77_9BACT</name>
<evidence type="ECO:0008006" key="5">
    <source>
        <dbReference type="Google" id="ProtNLM"/>
    </source>
</evidence>
<dbReference type="PROSITE" id="PS51257">
    <property type="entry name" value="PROKAR_LIPOPROTEIN"/>
    <property type="match status" value="1"/>
</dbReference>
<feature type="region of interest" description="Disordered" evidence="1">
    <location>
        <begin position="28"/>
        <end position="67"/>
    </location>
</feature>
<feature type="signal peptide" evidence="2">
    <location>
        <begin position="1"/>
        <end position="21"/>
    </location>
</feature>
<evidence type="ECO:0000256" key="1">
    <source>
        <dbReference type="SAM" id="MobiDB-lite"/>
    </source>
</evidence>
<evidence type="ECO:0000313" key="4">
    <source>
        <dbReference type="Proteomes" id="UP001217838"/>
    </source>
</evidence>
<dbReference type="RefSeq" id="WP_272004171.1">
    <property type="nucleotide sequence ID" value="NZ_JAQNDN010000019.1"/>
</dbReference>
<comment type="caution">
    <text evidence="3">The sequence shown here is derived from an EMBL/GenBank/DDBJ whole genome shotgun (WGS) entry which is preliminary data.</text>
</comment>
<dbReference type="Proteomes" id="UP001217838">
    <property type="component" value="Unassembled WGS sequence"/>
</dbReference>
<protein>
    <recommendedName>
        <fullName evidence="5">Tryptophan synthase alpha chain</fullName>
    </recommendedName>
</protein>
<evidence type="ECO:0000256" key="2">
    <source>
        <dbReference type="SAM" id="SignalP"/>
    </source>
</evidence>
<organism evidence="3 4">
    <name type="scientific">Nannocystis radixulma</name>
    <dbReference type="NCBI Taxonomy" id="2995305"/>
    <lineage>
        <taxon>Bacteria</taxon>
        <taxon>Pseudomonadati</taxon>
        <taxon>Myxococcota</taxon>
        <taxon>Polyangia</taxon>
        <taxon>Nannocystales</taxon>
        <taxon>Nannocystaceae</taxon>
        <taxon>Nannocystis</taxon>
    </lineage>
</organism>
<keyword evidence="4" id="KW-1185">Reference proteome</keyword>